<feature type="region of interest" description="Disordered" evidence="2">
    <location>
        <begin position="96"/>
        <end position="146"/>
    </location>
</feature>
<dbReference type="EMBL" id="LGTL01000004">
    <property type="protein sequence ID" value="KPA83197.1"/>
    <property type="molecule type" value="Genomic_DNA"/>
</dbReference>
<dbReference type="AlphaFoldDB" id="A0A0M9G674"/>
<evidence type="ECO:0000313" key="4">
    <source>
        <dbReference type="Proteomes" id="UP000037923"/>
    </source>
</evidence>
<dbReference type="OMA" id="IEMRHVQ"/>
<reference evidence="3 4" key="1">
    <citation type="submission" date="2015-07" db="EMBL/GenBank/DDBJ databases">
        <title>High-quality genome of monoxenous trypanosomatid Leptomonas pyrrhocoris.</title>
        <authorList>
            <person name="Flegontov P."/>
            <person name="Butenko A."/>
            <person name="Firsov S."/>
            <person name="Vlcek C."/>
            <person name="Logacheva M.D."/>
            <person name="Field M."/>
            <person name="Filatov D."/>
            <person name="Flegontova O."/>
            <person name="Gerasimov E."/>
            <person name="Jackson A.P."/>
            <person name="Kelly S."/>
            <person name="Opperdoes F."/>
            <person name="O'Reilly A."/>
            <person name="Votypka J."/>
            <person name="Yurchenko V."/>
            <person name="Lukes J."/>
        </authorList>
    </citation>
    <scope>NUCLEOTIDE SEQUENCE [LARGE SCALE GENOMIC DNA]</scope>
    <source>
        <strain evidence="3">H10</strain>
    </source>
</reference>
<proteinExistence type="predicted"/>
<organism evidence="3 4">
    <name type="scientific">Leptomonas pyrrhocoris</name>
    <name type="common">Firebug parasite</name>
    <dbReference type="NCBI Taxonomy" id="157538"/>
    <lineage>
        <taxon>Eukaryota</taxon>
        <taxon>Discoba</taxon>
        <taxon>Euglenozoa</taxon>
        <taxon>Kinetoplastea</taxon>
        <taxon>Metakinetoplastina</taxon>
        <taxon>Trypanosomatida</taxon>
        <taxon>Trypanosomatidae</taxon>
        <taxon>Leishmaniinae</taxon>
        <taxon>Leptomonas</taxon>
    </lineage>
</organism>
<feature type="compositionally biased region" description="Polar residues" evidence="2">
    <location>
        <begin position="227"/>
        <end position="238"/>
    </location>
</feature>
<protein>
    <submittedName>
        <fullName evidence="3">Uncharacterized protein</fullName>
    </submittedName>
</protein>
<dbReference type="GeneID" id="26903174"/>
<feature type="region of interest" description="Disordered" evidence="2">
    <location>
        <begin position="199"/>
        <end position="264"/>
    </location>
</feature>
<dbReference type="OrthoDB" id="267101at2759"/>
<feature type="compositionally biased region" description="Low complexity" evidence="2">
    <location>
        <begin position="102"/>
        <end position="114"/>
    </location>
</feature>
<dbReference type="Proteomes" id="UP000037923">
    <property type="component" value="Unassembled WGS sequence"/>
</dbReference>
<feature type="compositionally biased region" description="Polar residues" evidence="2">
    <location>
        <begin position="119"/>
        <end position="128"/>
    </location>
</feature>
<name>A0A0M9G674_LEPPY</name>
<sequence length="332" mass="34855">MSKKALAKNNSKEDALSAADVNAAAAAEAALCSPRTQRKHVWARRADETAVAMQQVQQLLQKHATDTDSARQGFDHVISTATQLWALEAEELPLQYRDKSRPASQRGGSAASARGGNGTDQRSSSKQPQRAAGNVSPRSSTASPVFAAAPATAESVESAIRQLSPAVRPKVSTAMKTLFYAPAAAPAVTPSALSAASSSASSVVHRKEEGRSQTAQQQAAAGESPRPQASATRSSTNLSPPPAAAADGDPVGLNESNRRANSNPSSIIPIPLLAVIKELQGRRIQLEAQLTTASNATAQQLQRLQLLQEEAMVAQYALAALRKDAAQSQTRW</sequence>
<keyword evidence="4" id="KW-1185">Reference proteome</keyword>
<feature type="region of interest" description="Disordered" evidence="2">
    <location>
        <begin position="1"/>
        <end position="20"/>
    </location>
</feature>
<gene>
    <name evidence="3" type="ORF">ABB37_02883</name>
</gene>
<keyword evidence="1" id="KW-0175">Coiled coil</keyword>
<accession>A0A0M9G674</accession>
<feature type="coiled-coil region" evidence="1">
    <location>
        <begin position="276"/>
        <end position="324"/>
    </location>
</feature>
<evidence type="ECO:0000256" key="1">
    <source>
        <dbReference type="SAM" id="Coils"/>
    </source>
</evidence>
<dbReference type="VEuPathDB" id="TriTrypDB:LpyrH10_04_4330"/>
<dbReference type="RefSeq" id="XP_015661636.1">
    <property type="nucleotide sequence ID" value="XM_015800034.1"/>
</dbReference>
<comment type="caution">
    <text evidence="3">The sequence shown here is derived from an EMBL/GenBank/DDBJ whole genome shotgun (WGS) entry which is preliminary data.</text>
</comment>
<evidence type="ECO:0000313" key="3">
    <source>
        <dbReference type="EMBL" id="KPA83197.1"/>
    </source>
</evidence>
<evidence type="ECO:0000256" key="2">
    <source>
        <dbReference type="SAM" id="MobiDB-lite"/>
    </source>
</evidence>